<dbReference type="Gene3D" id="3.10.129.10">
    <property type="entry name" value="Hotdog Thioesterase"/>
    <property type="match status" value="1"/>
</dbReference>
<protein>
    <recommendedName>
        <fullName evidence="2">Thioesterase domain-containing protein</fullName>
    </recommendedName>
</protein>
<feature type="region of interest" description="Disordered" evidence="1">
    <location>
        <begin position="1"/>
        <end position="43"/>
    </location>
</feature>
<dbReference type="Proteomes" id="UP001600064">
    <property type="component" value="Unassembled WGS sequence"/>
</dbReference>
<dbReference type="InterPro" id="IPR029069">
    <property type="entry name" value="HotDog_dom_sf"/>
</dbReference>
<dbReference type="PANTHER" id="PTHR47260:SF3">
    <property type="entry name" value="THIOESTERASE FAMILY PROTEIN (AFU_ORTHOLOGUE AFUA_7G03960)"/>
    <property type="match status" value="1"/>
</dbReference>
<sequence>MDPNNKPKAEHPNSQQQQEPGPLENKPIPKPRHHGPANHNQHVSDPLAHFLTIPWAAALLTDPAVLGIEVTDRRPRPDGYARLMRSVVNGSGTVRACVSFVTMRSEGSSVASRGESGGGDGGGGGGGGGRTKTREDPKRPFLQFHVLLDVGEDLCGYPGVMHGGAIMLMLDEAMGSAANRSQHVVAVTAAMKVRFSKVIKLPAVVLVRARVVKKQGRRITVRGSVENSKGEIHAEAESVHVIQTLQRKAKL</sequence>
<dbReference type="EMBL" id="JAZGUE010000004">
    <property type="protein sequence ID" value="KAL2267652.1"/>
    <property type="molecule type" value="Genomic_DNA"/>
</dbReference>
<feature type="domain" description="Thioesterase" evidence="2">
    <location>
        <begin position="159"/>
        <end position="231"/>
    </location>
</feature>
<proteinExistence type="predicted"/>
<comment type="caution">
    <text evidence="3">The sequence shown here is derived from an EMBL/GenBank/DDBJ whole genome shotgun (WGS) entry which is preliminary data.</text>
</comment>
<evidence type="ECO:0000313" key="4">
    <source>
        <dbReference type="Proteomes" id="UP001600064"/>
    </source>
</evidence>
<organism evidence="3 4">
    <name type="scientific">Remersonia thermophila</name>
    <dbReference type="NCBI Taxonomy" id="72144"/>
    <lineage>
        <taxon>Eukaryota</taxon>
        <taxon>Fungi</taxon>
        <taxon>Dikarya</taxon>
        <taxon>Ascomycota</taxon>
        <taxon>Pezizomycotina</taxon>
        <taxon>Sordariomycetes</taxon>
        <taxon>Sordariomycetidae</taxon>
        <taxon>Sordariales</taxon>
        <taxon>Sordariales incertae sedis</taxon>
        <taxon>Remersonia</taxon>
    </lineage>
</organism>
<dbReference type="CDD" id="cd03443">
    <property type="entry name" value="PaaI_thioesterase"/>
    <property type="match status" value="1"/>
</dbReference>
<dbReference type="InterPro" id="IPR006683">
    <property type="entry name" value="Thioestr_dom"/>
</dbReference>
<reference evidence="3 4" key="1">
    <citation type="journal article" date="2024" name="Commun. Biol.">
        <title>Comparative genomic analysis of thermophilic fungi reveals convergent evolutionary adaptations and gene losses.</title>
        <authorList>
            <person name="Steindorff A.S."/>
            <person name="Aguilar-Pontes M.V."/>
            <person name="Robinson A.J."/>
            <person name="Andreopoulos B."/>
            <person name="LaButti K."/>
            <person name="Kuo A."/>
            <person name="Mondo S."/>
            <person name="Riley R."/>
            <person name="Otillar R."/>
            <person name="Haridas S."/>
            <person name="Lipzen A."/>
            <person name="Grimwood J."/>
            <person name="Schmutz J."/>
            <person name="Clum A."/>
            <person name="Reid I.D."/>
            <person name="Moisan M.C."/>
            <person name="Butler G."/>
            <person name="Nguyen T.T.M."/>
            <person name="Dewar K."/>
            <person name="Conant G."/>
            <person name="Drula E."/>
            <person name="Henrissat B."/>
            <person name="Hansel C."/>
            <person name="Singer S."/>
            <person name="Hutchinson M.I."/>
            <person name="de Vries R.P."/>
            <person name="Natvig D.O."/>
            <person name="Powell A.J."/>
            <person name="Tsang A."/>
            <person name="Grigoriev I.V."/>
        </authorList>
    </citation>
    <scope>NUCLEOTIDE SEQUENCE [LARGE SCALE GENOMIC DNA]</scope>
    <source>
        <strain evidence="3 4">ATCC 22073</strain>
    </source>
</reference>
<feature type="compositionally biased region" description="Basic and acidic residues" evidence="1">
    <location>
        <begin position="1"/>
        <end position="11"/>
    </location>
</feature>
<dbReference type="PANTHER" id="PTHR47260">
    <property type="entry name" value="UPF0644 PROTEIN PB2B4.06"/>
    <property type="match status" value="1"/>
</dbReference>
<dbReference type="InterPro" id="IPR052061">
    <property type="entry name" value="PTE-AB_protein"/>
</dbReference>
<feature type="compositionally biased region" description="Gly residues" evidence="1">
    <location>
        <begin position="115"/>
        <end position="130"/>
    </location>
</feature>
<dbReference type="Pfam" id="PF03061">
    <property type="entry name" value="4HBT"/>
    <property type="match status" value="1"/>
</dbReference>
<dbReference type="SUPFAM" id="SSF54637">
    <property type="entry name" value="Thioesterase/thiol ester dehydrase-isomerase"/>
    <property type="match status" value="1"/>
</dbReference>
<dbReference type="RefSeq" id="XP_070866379.1">
    <property type="nucleotide sequence ID" value="XM_071011472.1"/>
</dbReference>
<evidence type="ECO:0000313" key="3">
    <source>
        <dbReference type="EMBL" id="KAL2267652.1"/>
    </source>
</evidence>
<evidence type="ECO:0000259" key="2">
    <source>
        <dbReference type="Pfam" id="PF03061"/>
    </source>
</evidence>
<keyword evidence="4" id="KW-1185">Reference proteome</keyword>
<dbReference type="GeneID" id="98126116"/>
<gene>
    <name evidence="3" type="ORF">VTJ83DRAFT_4929</name>
</gene>
<feature type="region of interest" description="Disordered" evidence="1">
    <location>
        <begin position="107"/>
        <end position="136"/>
    </location>
</feature>
<name>A0ABR4DBC4_9PEZI</name>
<accession>A0ABR4DBC4</accession>
<evidence type="ECO:0000256" key="1">
    <source>
        <dbReference type="SAM" id="MobiDB-lite"/>
    </source>
</evidence>